<dbReference type="KEGG" id="crw:CROST_027130"/>
<organism evidence="6 7">
    <name type="scientific">Clostridium felsineum</name>
    <dbReference type="NCBI Taxonomy" id="36839"/>
    <lineage>
        <taxon>Bacteria</taxon>
        <taxon>Bacillati</taxon>
        <taxon>Bacillota</taxon>
        <taxon>Clostridia</taxon>
        <taxon>Eubacteriales</taxon>
        <taxon>Clostridiaceae</taxon>
        <taxon>Clostridium</taxon>
    </lineage>
</organism>
<dbReference type="EMBL" id="CP096983">
    <property type="protein sequence ID" value="URZ11996.1"/>
    <property type="molecule type" value="Genomic_DNA"/>
</dbReference>
<proteinExistence type="inferred from homology"/>
<evidence type="ECO:0000256" key="4">
    <source>
        <dbReference type="ARBA" id="ARBA00023295"/>
    </source>
</evidence>
<evidence type="ECO:0000313" key="7">
    <source>
        <dbReference type="Proteomes" id="UP000190951"/>
    </source>
</evidence>
<evidence type="ECO:0000256" key="5">
    <source>
        <dbReference type="RuleBase" id="RU361187"/>
    </source>
</evidence>
<dbReference type="PIRSF" id="PIRSF025414">
    <property type="entry name" value="Alpha-L-arabinofuranosidase"/>
    <property type="match status" value="1"/>
</dbReference>
<keyword evidence="4 5" id="KW-0326">Glycosidase</keyword>
<evidence type="ECO:0000256" key="2">
    <source>
        <dbReference type="ARBA" id="ARBA00022729"/>
    </source>
</evidence>
<evidence type="ECO:0000313" key="6">
    <source>
        <dbReference type="EMBL" id="URZ11996.1"/>
    </source>
</evidence>
<dbReference type="GO" id="GO:0005975">
    <property type="term" value="P:carbohydrate metabolic process"/>
    <property type="evidence" value="ECO:0007669"/>
    <property type="project" value="InterPro"/>
</dbReference>
<keyword evidence="2" id="KW-0732">Signal</keyword>
<dbReference type="InterPro" id="IPR006710">
    <property type="entry name" value="Glyco_hydro_43"/>
</dbReference>
<evidence type="ECO:0000256" key="3">
    <source>
        <dbReference type="ARBA" id="ARBA00022801"/>
    </source>
</evidence>
<gene>
    <name evidence="6" type="ORF">CROST_027130</name>
</gene>
<dbReference type="GO" id="GO:0046556">
    <property type="term" value="F:alpha-L-arabinofuranosidase activity"/>
    <property type="evidence" value="ECO:0007669"/>
    <property type="project" value="UniProtKB-EC"/>
</dbReference>
<dbReference type="InterPro" id="IPR023296">
    <property type="entry name" value="Glyco_hydro_beta-prop_sf"/>
</dbReference>
<sequence length="327" mass="37815">MKDEKMLNPIVIQRADPMIYKHSDGCYYFTASVPEYDRIEIRKAKTIEGLRNAETKDVWKKHESGEMSNLIWAPEIHFINGAWYIYFAAAPDKNIDDDTFNHRMFVIENVNEDPFTPNWTEKGQIKTGWETFSLDATVFQHNEKLYYVWAQQDINIKGHSNIYIAEMENPWTLKTKPVMLTKPELEWEIRGFWVNEGPAVLKKNGKIFITYSASATDVNYCMGILTADESSNLLDKNSWTKSQTPVFKSSMENHQYGPGHNSFTVSEDGKDDILVYHARNYTEIKGDPLYDPNRHTRVQIINWRADGTPDFGVPEKDSPEIETPVKA</sequence>
<dbReference type="SUPFAM" id="SSF75005">
    <property type="entry name" value="Arabinanase/levansucrase/invertase"/>
    <property type="match status" value="1"/>
</dbReference>
<dbReference type="CDD" id="cd18817">
    <property type="entry name" value="GH43f_LbAraf43-like"/>
    <property type="match status" value="1"/>
</dbReference>
<reference evidence="6 7" key="1">
    <citation type="submission" date="2022-04" db="EMBL/GenBank/DDBJ databases">
        <title>Genome sequence of C. roseum typestrain.</title>
        <authorList>
            <person name="Poehlein A."/>
            <person name="Schoch T."/>
            <person name="Duerre P."/>
            <person name="Daniel R."/>
        </authorList>
    </citation>
    <scope>NUCLEOTIDE SEQUENCE [LARGE SCALE GENOMIC DNA]</scope>
    <source>
        <strain evidence="6 7">DSM 7320</strain>
    </source>
</reference>
<dbReference type="InterPro" id="IPR016828">
    <property type="entry name" value="Alpha-L-arabinofuranosidase"/>
</dbReference>
<accession>A0A1S8M7G7</accession>
<dbReference type="RefSeq" id="WP_077834232.1">
    <property type="nucleotide sequence ID" value="NZ_CP096983.1"/>
</dbReference>
<dbReference type="Proteomes" id="UP000190951">
    <property type="component" value="Chromosome"/>
</dbReference>
<keyword evidence="3 5" id="KW-0378">Hydrolase</keyword>
<evidence type="ECO:0000256" key="1">
    <source>
        <dbReference type="ARBA" id="ARBA00009865"/>
    </source>
</evidence>
<protein>
    <submittedName>
        <fullName evidence="6">Extracellular exo-alpha-(1-&gt;5)-L-arabinofuranosidase</fullName>
        <ecNumber evidence="6">3.2.1.55</ecNumber>
    </submittedName>
</protein>
<dbReference type="EC" id="3.2.1.55" evidence="6"/>
<dbReference type="AlphaFoldDB" id="A0A1S8M7G7"/>
<dbReference type="PANTHER" id="PTHR43817:SF1">
    <property type="entry name" value="HYDROLASE, FAMILY 43, PUTATIVE (AFU_ORTHOLOGUE AFUA_3G01660)-RELATED"/>
    <property type="match status" value="1"/>
</dbReference>
<dbReference type="Gene3D" id="2.115.10.20">
    <property type="entry name" value="Glycosyl hydrolase domain, family 43"/>
    <property type="match status" value="1"/>
</dbReference>
<keyword evidence="7" id="KW-1185">Reference proteome</keyword>
<dbReference type="Pfam" id="PF04616">
    <property type="entry name" value="Glyco_hydro_43"/>
    <property type="match status" value="1"/>
</dbReference>
<dbReference type="STRING" id="84029.CROST_05120"/>
<comment type="similarity">
    <text evidence="1 5">Belongs to the glycosyl hydrolase 43 family.</text>
</comment>
<name>A0A1S8M7G7_9CLOT</name>
<dbReference type="PANTHER" id="PTHR43817">
    <property type="entry name" value="GLYCOSYL HYDROLASE"/>
    <property type="match status" value="1"/>
</dbReference>